<sequence>MAHPSTGMPPSRRLLRLGVLDPATGRRRVVVLRTPTDCTWSQARAALAEAGIETGAAAYVMDVRVGDDDALGCAPLLAGATISAAPTAIDDEHLLELVAVEGPAVGSRIGLTGRVARVGRASGNALRVDDPDLSRCHLLITVDQGRAMVSDGGSTNGTYVDRGPVNAQPVELRAGQRLCAGSTTFMLEHRTRAAVMEVRADDTGRIPFQRAPRKALTLKDIQLYHPEEPRAPERRPLPWLMVLAPLVLAGVMVAVLRNPMFLMFALLSPVMVLGQFINDRSGGAARARTDRTRYEQAVAEVQERRRAACCAELAIRRRIAPPLTEALRAVRTRDERLWSRSPKDVDYLTWRVGTGTITSRVTVRDNTIGGDCCPETLPQAPITVNLDESRVVGINAAPAVRPAVLAGLVTQLAAWQSPLHLRIVVICASSRDRGRWRWCSDIPHLTSSPAAATTVCDAETQDERCAEQINGLLEDVADAPSIGRDGEPPVHTVVMLDGTEQLSSRHDVGRLLREGRRVGVAVVAIAHEMGQLPAECVATVEFPNSTTVMARGGDDVVGLPDLATTALTTTVARGLACLVDATSDVAAGAVPASATLRAVCRKASWLDPTDGAAITAAWQRRSRSTRALLGVSAQGPLWIDLATDGPHALVAGTTGAGKSELLQTLITSLAVANRPDELVFVLVDYKGGAAFRDCARLPHTVGLVTDLDAHLTARALASLEAEVRRRERLMADVGAKDIDDYQQQNPQGPLPRLALVIDEFRVLAEELPDFISGLVRIAAVGRSLGIHLVLATQRPAGVVSADIRANVNLRIALRVREEADSHDVIGSPRAARIDAAAPGRAILRTGGSAEVEFQTARIGGCSDANDRSIEVGVVDERTGAVAWPDAGPETDSGTTDLHRAVAAIRQAADATSAHAPPSPWLDPLSDTVSVGELAGATMSVTGVIGPATAIAFAIADLPAEQTTRVLAWAPDVDGHLAVVGGSRSGRTAAVRTLAAQAAARWPDGGMAMYVFDGGGSLTSLQQLPQCGAAIGRDEITRLTRLITWLTEEIRSRQQQFDATTATSARILLLIDDWETFTDLSEEVTAGRLTDEVMQILRDGPAVGIHTVATGARAFFTGRIAGHFPAKVLLRLSDSGDASLLGIRATQLPQHMPPGRGITIPDAIEIQVAALTGEDPGITDTEVIRRCAATMSASGVRTFEGIPSTCALDAIAPEPNSIIIGIGGDGPAPLGLPLGSAGELTALIAGPSRSGRTTTLLAIAHRLPAGRRACWIAGAGQLPDSLPPGVEPMAYDDPAAVATWLSRHPDGALLVDDLDDMLGTPAEDIVTEHINRSRINGGITCATGQSANVANVFRGAVAELRRRQIGILLQAGRRDGDLLGVQTGPSDRPRPGRGVLAHRGRATEIQIGTPPDPRARVSRHTALIV</sequence>
<evidence type="ECO:0000256" key="2">
    <source>
        <dbReference type="ARBA" id="ARBA00022741"/>
    </source>
</evidence>
<evidence type="ECO:0000313" key="8">
    <source>
        <dbReference type="Proteomes" id="UP000318297"/>
    </source>
</evidence>
<name>A0A561E1F0_9MICO</name>
<dbReference type="PANTHER" id="PTHR22683:SF1">
    <property type="entry name" value="TYPE VII SECRETION SYSTEM PROTEIN ESSC"/>
    <property type="match status" value="1"/>
</dbReference>
<dbReference type="InterPro" id="IPR050206">
    <property type="entry name" value="FtsK/SpoIIIE/SftA"/>
</dbReference>
<evidence type="ECO:0000256" key="4">
    <source>
        <dbReference type="PROSITE-ProRule" id="PRU00289"/>
    </source>
</evidence>
<keyword evidence="2 4" id="KW-0547">Nucleotide-binding</keyword>
<dbReference type="GO" id="GO:0005524">
    <property type="term" value="F:ATP binding"/>
    <property type="evidence" value="ECO:0007669"/>
    <property type="project" value="UniProtKB-UniRule"/>
</dbReference>
<dbReference type="Gene3D" id="2.60.200.20">
    <property type="match status" value="1"/>
</dbReference>
<dbReference type="PROSITE" id="PS50901">
    <property type="entry name" value="FTSK"/>
    <property type="match status" value="2"/>
</dbReference>
<evidence type="ECO:0000259" key="6">
    <source>
        <dbReference type="PROSITE" id="PS50901"/>
    </source>
</evidence>
<organism evidence="7 8">
    <name type="scientific">Rudaeicoccus suwonensis</name>
    <dbReference type="NCBI Taxonomy" id="657409"/>
    <lineage>
        <taxon>Bacteria</taxon>
        <taxon>Bacillati</taxon>
        <taxon>Actinomycetota</taxon>
        <taxon>Actinomycetes</taxon>
        <taxon>Micrococcales</taxon>
        <taxon>Dermacoccaceae</taxon>
        <taxon>Rudaeicoccus</taxon>
    </lineage>
</organism>
<feature type="domain" description="FtsK" evidence="6">
    <location>
        <begin position="634"/>
        <end position="822"/>
    </location>
</feature>
<dbReference type="InterPro" id="IPR002543">
    <property type="entry name" value="FtsK_dom"/>
</dbReference>
<comment type="caution">
    <text evidence="7">The sequence shown here is derived from an EMBL/GenBank/DDBJ whole genome shotgun (WGS) entry which is preliminary data.</text>
</comment>
<feature type="binding site" evidence="4">
    <location>
        <begin position="980"/>
        <end position="987"/>
    </location>
    <ligand>
        <name>ATP</name>
        <dbReference type="ChEBI" id="CHEBI:30616"/>
    </ligand>
</feature>
<evidence type="ECO:0000259" key="5">
    <source>
        <dbReference type="PROSITE" id="PS50006"/>
    </source>
</evidence>
<reference evidence="7 8" key="1">
    <citation type="submission" date="2019-06" db="EMBL/GenBank/DDBJ databases">
        <title>Sequencing the genomes of 1000 actinobacteria strains.</title>
        <authorList>
            <person name="Klenk H.-P."/>
        </authorList>
    </citation>
    <scope>NUCLEOTIDE SEQUENCE [LARGE SCALE GENOMIC DNA]</scope>
    <source>
        <strain evidence="7 8">DSM 19560</strain>
    </source>
</reference>
<dbReference type="EMBL" id="VIVQ01000003">
    <property type="protein sequence ID" value="TWE09411.1"/>
    <property type="molecule type" value="Genomic_DNA"/>
</dbReference>
<dbReference type="RefSeq" id="WP_145230048.1">
    <property type="nucleotide sequence ID" value="NZ_VIVQ01000003.1"/>
</dbReference>
<feature type="binding site" evidence="4">
    <location>
        <begin position="652"/>
        <end position="659"/>
    </location>
    <ligand>
        <name>ATP</name>
        <dbReference type="ChEBI" id="CHEBI:30616"/>
    </ligand>
</feature>
<evidence type="ECO:0000256" key="1">
    <source>
        <dbReference type="ARBA" id="ARBA00022553"/>
    </source>
</evidence>
<accession>A0A561E1F0</accession>
<keyword evidence="8" id="KW-1185">Reference proteome</keyword>
<dbReference type="SMART" id="SM00382">
    <property type="entry name" value="AAA"/>
    <property type="match status" value="3"/>
</dbReference>
<keyword evidence="3 4" id="KW-0067">ATP-binding</keyword>
<feature type="domain" description="FtsK" evidence="6">
    <location>
        <begin position="963"/>
        <end position="1138"/>
    </location>
</feature>
<dbReference type="InterPro" id="IPR027417">
    <property type="entry name" value="P-loop_NTPase"/>
</dbReference>
<dbReference type="OrthoDB" id="9807790at2"/>
<dbReference type="Pfam" id="PF01580">
    <property type="entry name" value="FtsK_SpoIIIE"/>
    <property type="match status" value="2"/>
</dbReference>
<dbReference type="SUPFAM" id="SSF52540">
    <property type="entry name" value="P-loop containing nucleoside triphosphate hydrolases"/>
    <property type="match status" value="2"/>
</dbReference>
<gene>
    <name evidence="7" type="ORF">BKA23_3114</name>
</gene>
<dbReference type="PANTHER" id="PTHR22683">
    <property type="entry name" value="SPORULATION PROTEIN RELATED"/>
    <property type="match status" value="1"/>
</dbReference>
<protein>
    <submittedName>
        <fullName evidence="7">S-DNA-T family DNA segregation ATPase FtsK/SpoIIIE</fullName>
    </submittedName>
</protein>
<proteinExistence type="predicted"/>
<dbReference type="Pfam" id="PF00498">
    <property type="entry name" value="FHA"/>
    <property type="match status" value="1"/>
</dbReference>
<dbReference type="PROSITE" id="PS50006">
    <property type="entry name" value="FHA_DOMAIN"/>
    <property type="match status" value="1"/>
</dbReference>
<evidence type="ECO:0000313" key="7">
    <source>
        <dbReference type="EMBL" id="TWE09411.1"/>
    </source>
</evidence>
<dbReference type="Gene3D" id="3.40.50.300">
    <property type="entry name" value="P-loop containing nucleotide triphosphate hydrolases"/>
    <property type="match status" value="3"/>
</dbReference>
<dbReference type="SMART" id="SM00240">
    <property type="entry name" value="FHA"/>
    <property type="match status" value="1"/>
</dbReference>
<dbReference type="SUPFAM" id="SSF49879">
    <property type="entry name" value="SMAD/FHA domain"/>
    <property type="match status" value="1"/>
</dbReference>
<dbReference type="GO" id="GO:0003677">
    <property type="term" value="F:DNA binding"/>
    <property type="evidence" value="ECO:0007669"/>
    <property type="project" value="InterPro"/>
</dbReference>
<evidence type="ECO:0000256" key="3">
    <source>
        <dbReference type="ARBA" id="ARBA00022840"/>
    </source>
</evidence>
<dbReference type="CDD" id="cd00060">
    <property type="entry name" value="FHA"/>
    <property type="match status" value="1"/>
</dbReference>
<feature type="domain" description="FHA" evidence="5">
    <location>
        <begin position="116"/>
        <end position="165"/>
    </location>
</feature>
<dbReference type="InterPro" id="IPR008984">
    <property type="entry name" value="SMAD_FHA_dom_sf"/>
</dbReference>
<dbReference type="CDD" id="cd01127">
    <property type="entry name" value="TrwB_TraG_TraD_VirD4"/>
    <property type="match status" value="1"/>
</dbReference>
<keyword evidence="1" id="KW-0597">Phosphoprotein</keyword>
<dbReference type="Proteomes" id="UP000318297">
    <property type="component" value="Unassembled WGS sequence"/>
</dbReference>
<dbReference type="InterPro" id="IPR003593">
    <property type="entry name" value="AAA+_ATPase"/>
</dbReference>
<dbReference type="InterPro" id="IPR000253">
    <property type="entry name" value="FHA_dom"/>
</dbReference>